<dbReference type="InterPro" id="IPR050584">
    <property type="entry name" value="Cholesterol_7-desaturase"/>
</dbReference>
<dbReference type="Gene3D" id="2.20.25.10">
    <property type="match status" value="1"/>
</dbReference>
<dbReference type="SUPFAM" id="SSF50022">
    <property type="entry name" value="ISP domain"/>
    <property type="match status" value="1"/>
</dbReference>
<dbReference type="GO" id="GO:0051537">
    <property type="term" value="F:2 iron, 2 sulfur cluster binding"/>
    <property type="evidence" value="ECO:0007669"/>
    <property type="project" value="UniProtKB-KW"/>
</dbReference>
<reference evidence="7 8" key="1">
    <citation type="submission" date="2017-09" db="EMBL/GenBank/DDBJ databases">
        <title>Sphingomonas adhaesiva DSM 7418, whole genome shotgun sequence.</title>
        <authorList>
            <person name="Feng G."/>
            <person name="Zhu H."/>
        </authorList>
    </citation>
    <scope>NUCLEOTIDE SEQUENCE [LARGE SCALE GENOMIC DNA]</scope>
    <source>
        <strain evidence="7 8">DSM 7418</strain>
    </source>
</reference>
<dbReference type="AlphaFoldDB" id="A0A2A4I3N5"/>
<dbReference type="GO" id="GO:0051213">
    <property type="term" value="F:dioxygenase activity"/>
    <property type="evidence" value="ECO:0007669"/>
    <property type="project" value="UniProtKB-KW"/>
</dbReference>
<name>A0A2A4I3N5_9SPHN</name>
<dbReference type="GO" id="GO:0046872">
    <property type="term" value="F:metal ion binding"/>
    <property type="evidence" value="ECO:0007669"/>
    <property type="project" value="UniProtKB-KW"/>
</dbReference>
<dbReference type="RefSeq" id="WP_066711533.1">
    <property type="nucleotide sequence ID" value="NZ_NWVC01000013.1"/>
</dbReference>
<proteinExistence type="predicted"/>
<dbReference type="PANTHER" id="PTHR21266">
    <property type="entry name" value="IRON-SULFUR DOMAIN CONTAINING PROTEIN"/>
    <property type="match status" value="1"/>
</dbReference>
<evidence type="ECO:0000256" key="5">
    <source>
        <dbReference type="ARBA" id="ARBA00023014"/>
    </source>
</evidence>
<keyword evidence="5" id="KW-0411">Iron-sulfur</keyword>
<keyword evidence="2" id="KW-0479">Metal-binding</keyword>
<dbReference type="Gene3D" id="2.20.25.680">
    <property type="match status" value="1"/>
</dbReference>
<dbReference type="SUPFAM" id="SSF55961">
    <property type="entry name" value="Bet v1-like"/>
    <property type="match status" value="1"/>
</dbReference>
<evidence type="ECO:0000256" key="3">
    <source>
        <dbReference type="ARBA" id="ARBA00023002"/>
    </source>
</evidence>
<evidence type="ECO:0000256" key="2">
    <source>
        <dbReference type="ARBA" id="ARBA00022723"/>
    </source>
</evidence>
<sequence length="383" mass="43134">MQTASVPAGIAERRTRAWAPYIDAKLGFRNHWYPVRLSAEVAEASPVPVQLLGEKVLLNRVDGVVHAIADRCLHRGVTLSDKVECYSKATISCWYHGWTYRWDNGKLVDILTNPTSVQIGRHALKTYPVREEKGLVFLFVGDQEPHDLAEDVPPGFLDADLAVHGQHRVVDANWRMGVENGFDAGHVFIHKSSILLDGNDIALPLGFAPGDPEQLTRSVTGEGAPKGVFDLLGEHSVPIFEATIEGQPAIQGHMGSKMVAISISVWLPGVLKVDPFPDPTLTQFEWYVPIDEGRHLYLQMLGRRVGSEEEARSFEAEFREKWVELALNGFNDDDILARRSMEPFYADDRGWREEVLFESDRAIIEWRRLASQYNRGIQTRDVR</sequence>
<dbReference type="Pfam" id="PF00355">
    <property type="entry name" value="Rieske"/>
    <property type="match status" value="1"/>
</dbReference>
<keyword evidence="7" id="KW-0223">Dioxygenase</keyword>
<dbReference type="InterPro" id="IPR017941">
    <property type="entry name" value="Rieske_2Fe-2S"/>
</dbReference>
<evidence type="ECO:0000256" key="4">
    <source>
        <dbReference type="ARBA" id="ARBA00023004"/>
    </source>
</evidence>
<keyword evidence="3" id="KW-0560">Oxidoreductase</keyword>
<dbReference type="CDD" id="cd03548">
    <property type="entry name" value="Rieske_RO_Alpha_OMO_CARDO"/>
    <property type="match status" value="1"/>
</dbReference>
<dbReference type="Proteomes" id="UP000218323">
    <property type="component" value="Unassembled WGS sequence"/>
</dbReference>
<comment type="caution">
    <text evidence="7">The sequence shown here is derived from an EMBL/GenBank/DDBJ whole genome shotgun (WGS) entry which is preliminary data.</text>
</comment>
<organism evidence="7 8">
    <name type="scientific">Sphingomonas adhaesiva</name>
    <dbReference type="NCBI Taxonomy" id="28212"/>
    <lineage>
        <taxon>Bacteria</taxon>
        <taxon>Pseudomonadati</taxon>
        <taxon>Pseudomonadota</taxon>
        <taxon>Alphaproteobacteria</taxon>
        <taxon>Sphingomonadales</taxon>
        <taxon>Sphingomonadaceae</taxon>
        <taxon>Sphingomonas</taxon>
    </lineage>
</organism>
<keyword evidence="8" id="KW-1185">Reference proteome</keyword>
<evidence type="ECO:0000256" key="1">
    <source>
        <dbReference type="ARBA" id="ARBA00022714"/>
    </source>
</evidence>
<evidence type="ECO:0000259" key="6">
    <source>
        <dbReference type="PROSITE" id="PS51296"/>
    </source>
</evidence>
<keyword evidence="1" id="KW-0001">2Fe-2S</keyword>
<dbReference type="CDD" id="cd08878">
    <property type="entry name" value="RHO_alpha_C_DMO-like"/>
    <property type="match status" value="1"/>
</dbReference>
<gene>
    <name evidence="7" type="ORF">COA07_16455</name>
</gene>
<protein>
    <submittedName>
        <fullName evidence="7">Carbazole dioxygenase</fullName>
    </submittedName>
</protein>
<evidence type="ECO:0000313" key="8">
    <source>
        <dbReference type="Proteomes" id="UP000218323"/>
    </source>
</evidence>
<dbReference type="PROSITE" id="PS51296">
    <property type="entry name" value="RIESKE"/>
    <property type="match status" value="1"/>
</dbReference>
<keyword evidence="4" id="KW-0408">Iron</keyword>
<dbReference type="Pfam" id="PF11723">
    <property type="entry name" value="Aromatic_hydrox"/>
    <property type="match status" value="1"/>
</dbReference>
<dbReference type="Gene3D" id="3.90.380.10">
    <property type="entry name" value="Naphthalene 1,2-dioxygenase Alpha Subunit, Chain A, domain 1"/>
    <property type="match status" value="1"/>
</dbReference>
<accession>A0A2A4I3N5</accession>
<dbReference type="EMBL" id="NWVC01000013">
    <property type="protein sequence ID" value="PCG13099.1"/>
    <property type="molecule type" value="Genomic_DNA"/>
</dbReference>
<evidence type="ECO:0000313" key="7">
    <source>
        <dbReference type="EMBL" id="PCG13099.1"/>
    </source>
</evidence>
<feature type="domain" description="Rieske" evidence="6">
    <location>
        <begin position="32"/>
        <end position="138"/>
    </location>
</feature>
<dbReference type="InterPro" id="IPR036922">
    <property type="entry name" value="Rieske_2Fe-2S_sf"/>
</dbReference>
<dbReference type="PANTHER" id="PTHR21266:SF60">
    <property type="entry name" value="3-KETOSTEROID-9-ALPHA-MONOOXYGENASE, OXYGENASE COMPONENT"/>
    <property type="match status" value="1"/>
</dbReference>
<dbReference type="InterPro" id="IPR021028">
    <property type="entry name" value="Homotrim_ring_OHase_catalytic"/>
</dbReference>